<feature type="short sequence motif" description="'HIGH' region" evidence="12">
    <location>
        <begin position="51"/>
        <end position="61"/>
    </location>
</feature>
<dbReference type="GO" id="GO:0006438">
    <property type="term" value="P:valyl-tRNA aminoacylation"/>
    <property type="evidence" value="ECO:0007669"/>
    <property type="project" value="UniProtKB-UniRule"/>
</dbReference>
<dbReference type="InterPro" id="IPR009008">
    <property type="entry name" value="Val/Leu/Ile-tRNA-synth_edit"/>
</dbReference>
<gene>
    <name evidence="12 16" type="primary">valS</name>
    <name evidence="16" type="ORF">GCM10010885_02440</name>
</gene>
<proteinExistence type="inferred from homology"/>
<dbReference type="Gene3D" id="1.10.287.380">
    <property type="entry name" value="Valyl-tRNA synthetase, C-terminal domain"/>
    <property type="match status" value="1"/>
</dbReference>
<dbReference type="Pfam" id="PF10458">
    <property type="entry name" value="Val_tRNA-synt_C"/>
    <property type="match status" value="1"/>
</dbReference>
<keyword evidence="7 12" id="KW-0648">Protein biosynthesis</keyword>
<comment type="domain">
    <text evidence="12">ValRS has two distinct active sites: one for aminoacylation and one for editing. The misactivated threonine is translocated from the active site to the editing site.</text>
</comment>
<sequence>MATARTTDLPTVYQPQHVEERIYRFWEEGGFFTPDPSAKGRPAFSVVMPPPNVTGSLHLGHAWNNTLQDILVRRRRMQGFDTVWVPGTDHAGIATQTRVEKTLLAEEGLTRHQLGRAAFVERVWAWKNRYGDLITRQVRALGASCDWTRERFTMDEGLSRAVREVFVRLYEEGLIYRGNRIINWCPRCGTALSDIEVEHRDLPGRLVHVAYPLADGSGELVVATTRPETMFADVAVAVHPEDPRYRGLIGRMLKLPLTDREIPVIADEYVDREYGTGCVKITPAHDPNDFEVGMRHQLPAPRCIEADGRLNDTAGAYRGMDRETARRRVVEDLARQGLVRKVEEISHAVGHCSRCDTVVEPYLSEQWFVRMAPLAEAAIAAVRRGELQFVPERFERVFLHWLENVRDWCISRQLWWGHRIPAWYCDACGGITVSRTDVTACSHCGSSEVRQDEDVLDTWFSSALWPFSTLGWPDATPDMARYYPTSVLVTAYDILFFWVARMVFTGLRFTGRMPFHTVVVHGLIRDAEGRKMSKSLGNGVDPVEVIEKYGADALRFTLATGTSPGNDQRFYWEKVEGSRNFINKVWNASRFVLMNLGDGPLPPLRREALTIADKWILHRLALTVQAVDASLDRLDFGEAGRALYDFAWDDFCDWYIELSKLSLYGSDEAAKAQTRAVLVHVLDALLRLLHPFIPFVTEEIWRHLPVHDAPALAVAAWPQAEVADVDERIARQMQVIQEAIRSVRNVRSERNVPPGKPVALAVRVQDEETARLFAEARPYLMRFCQLHTLDIGTEVAVPAHAVTAVVTGAELFIPLADLVDLAEERQRLEKERDRLAAEVERAEKKLANPQFVARAPAHVVEAEREKAANYRSKLEAVEERLRALAEGV</sequence>
<evidence type="ECO:0000256" key="6">
    <source>
        <dbReference type="ARBA" id="ARBA00022840"/>
    </source>
</evidence>
<dbReference type="InterPro" id="IPR001412">
    <property type="entry name" value="aa-tRNA-synth_I_CS"/>
</dbReference>
<keyword evidence="9 12" id="KW-0030">Aminoacyl-tRNA synthetase</keyword>
<dbReference type="InterPro" id="IPR010978">
    <property type="entry name" value="tRNA-bd_arm"/>
</dbReference>
<dbReference type="NCBIfam" id="NF004349">
    <property type="entry name" value="PRK05729.1"/>
    <property type="match status" value="1"/>
</dbReference>
<dbReference type="FunFam" id="3.40.50.620:FF:000098">
    <property type="entry name" value="Valine--tRNA ligase"/>
    <property type="match status" value="1"/>
</dbReference>
<comment type="similarity">
    <text evidence="11 12">Belongs to the class-I aminoacyl-tRNA synthetase family. ValS type 1 subfamily.</text>
</comment>
<evidence type="ECO:0000256" key="2">
    <source>
        <dbReference type="ARBA" id="ARBA00011245"/>
    </source>
</evidence>
<evidence type="ECO:0000256" key="10">
    <source>
        <dbReference type="ARBA" id="ARBA00047552"/>
    </source>
</evidence>
<accession>A0A917K2K4</accession>
<dbReference type="AlphaFoldDB" id="A0A917K2K4"/>
<organism evidence="16 17">
    <name type="scientific">Alicyclobacillus cellulosilyticus</name>
    <dbReference type="NCBI Taxonomy" id="1003997"/>
    <lineage>
        <taxon>Bacteria</taxon>
        <taxon>Bacillati</taxon>
        <taxon>Bacillota</taxon>
        <taxon>Bacilli</taxon>
        <taxon>Bacillales</taxon>
        <taxon>Alicyclobacillaceae</taxon>
        <taxon>Alicyclobacillus</taxon>
    </lineage>
</organism>
<keyword evidence="6 12" id="KW-0067">ATP-binding</keyword>
<reference evidence="16" key="1">
    <citation type="journal article" date="2014" name="Int. J. Syst. Evol. Microbiol.">
        <title>Complete genome sequence of Corynebacterium casei LMG S-19264T (=DSM 44701T), isolated from a smear-ripened cheese.</title>
        <authorList>
            <consortium name="US DOE Joint Genome Institute (JGI-PGF)"/>
            <person name="Walter F."/>
            <person name="Albersmeier A."/>
            <person name="Kalinowski J."/>
            <person name="Ruckert C."/>
        </authorList>
    </citation>
    <scope>NUCLEOTIDE SEQUENCE</scope>
    <source>
        <strain evidence="16">JCM 18487</strain>
    </source>
</reference>
<keyword evidence="4 12" id="KW-0436">Ligase</keyword>
<feature type="domain" description="Methionyl/Valyl/Leucyl/Isoleucyl-tRNA synthetase anticodon-binding" evidence="14">
    <location>
        <begin position="613"/>
        <end position="759"/>
    </location>
</feature>
<comment type="function">
    <text evidence="12">Catalyzes the attachment of valine to tRNA(Val). As ValRS can inadvertently accommodate and process structurally similar amino acids such as threonine, to avoid such errors, it has a 'posttransfer' editing activity that hydrolyzes mischarged Thr-tRNA(Val) in a tRNA-dependent manner.</text>
</comment>
<evidence type="ECO:0000313" key="16">
    <source>
        <dbReference type="EMBL" id="GGI96305.1"/>
    </source>
</evidence>
<dbReference type="InterPro" id="IPR002303">
    <property type="entry name" value="Valyl-tRNA_ligase"/>
</dbReference>
<dbReference type="FunFam" id="1.10.730.10:FF:000014">
    <property type="entry name" value="Valine--tRNA ligase"/>
    <property type="match status" value="1"/>
</dbReference>
<dbReference type="Proteomes" id="UP000637695">
    <property type="component" value="Unassembled WGS sequence"/>
</dbReference>
<dbReference type="SUPFAM" id="SSF50677">
    <property type="entry name" value="ValRS/IleRS/LeuRS editing domain"/>
    <property type="match status" value="1"/>
</dbReference>
<evidence type="ECO:0000256" key="3">
    <source>
        <dbReference type="ARBA" id="ARBA00022490"/>
    </source>
</evidence>
<comment type="subcellular location">
    <subcellularLocation>
        <location evidence="1 12">Cytoplasm</location>
    </subcellularLocation>
</comment>
<keyword evidence="5 12" id="KW-0547">Nucleotide-binding</keyword>
<feature type="binding site" evidence="12">
    <location>
        <position position="534"/>
    </location>
    <ligand>
        <name>ATP</name>
        <dbReference type="ChEBI" id="CHEBI:30616"/>
    </ligand>
</feature>
<reference evidence="16" key="2">
    <citation type="submission" date="2020-09" db="EMBL/GenBank/DDBJ databases">
        <authorList>
            <person name="Sun Q."/>
            <person name="Ohkuma M."/>
        </authorList>
    </citation>
    <scope>NUCLEOTIDE SEQUENCE</scope>
    <source>
        <strain evidence="16">JCM 18487</strain>
    </source>
</reference>
<evidence type="ECO:0000259" key="14">
    <source>
        <dbReference type="Pfam" id="PF08264"/>
    </source>
</evidence>
<evidence type="ECO:0000256" key="1">
    <source>
        <dbReference type="ARBA" id="ARBA00004496"/>
    </source>
</evidence>
<dbReference type="PANTHER" id="PTHR11946">
    <property type="entry name" value="VALYL-TRNA SYNTHETASES"/>
    <property type="match status" value="1"/>
</dbReference>
<dbReference type="Gene3D" id="3.90.740.10">
    <property type="entry name" value="Valyl/Leucyl/Isoleucyl-tRNA synthetase, editing domain"/>
    <property type="match status" value="1"/>
</dbReference>
<dbReference type="InterPro" id="IPR037118">
    <property type="entry name" value="Val-tRNA_synth_C_sf"/>
</dbReference>
<dbReference type="Gene3D" id="3.40.50.620">
    <property type="entry name" value="HUPs"/>
    <property type="match status" value="2"/>
</dbReference>
<comment type="subunit">
    <text evidence="2 12">Monomer.</text>
</comment>
<dbReference type="GO" id="GO:0005524">
    <property type="term" value="F:ATP binding"/>
    <property type="evidence" value="ECO:0007669"/>
    <property type="project" value="UniProtKB-UniRule"/>
</dbReference>
<keyword evidence="8 12" id="KW-0175">Coiled coil</keyword>
<dbReference type="GO" id="GO:0005829">
    <property type="term" value="C:cytosol"/>
    <property type="evidence" value="ECO:0007669"/>
    <property type="project" value="TreeGrafter"/>
</dbReference>
<dbReference type="PANTHER" id="PTHR11946:SF93">
    <property type="entry name" value="VALINE--TRNA LIGASE, CHLOROPLASTIC_MITOCHONDRIAL 2"/>
    <property type="match status" value="1"/>
</dbReference>
<dbReference type="EC" id="6.1.1.9" evidence="12"/>
<dbReference type="CDD" id="cd00817">
    <property type="entry name" value="ValRS_core"/>
    <property type="match status" value="1"/>
</dbReference>
<feature type="domain" description="Valyl-tRNA synthetase tRNA-binding arm" evidence="15">
    <location>
        <begin position="820"/>
        <end position="884"/>
    </location>
</feature>
<evidence type="ECO:0000256" key="11">
    <source>
        <dbReference type="ARBA" id="ARBA00060830"/>
    </source>
</evidence>
<dbReference type="InterPro" id="IPR009080">
    <property type="entry name" value="tRNAsynth_Ia_anticodon-bd"/>
</dbReference>
<dbReference type="SUPFAM" id="SSF47323">
    <property type="entry name" value="Anticodon-binding domain of a subclass of class I aminoacyl-tRNA synthetases"/>
    <property type="match status" value="1"/>
</dbReference>
<evidence type="ECO:0000256" key="5">
    <source>
        <dbReference type="ARBA" id="ARBA00022741"/>
    </source>
</evidence>
<dbReference type="Pfam" id="PF08264">
    <property type="entry name" value="Anticodon_1"/>
    <property type="match status" value="1"/>
</dbReference>
<feature type="short sequence motif" description="'KMSKS' region" evidence="12">
    <location>
        <begin position="531"/>
        <end position="535"/>
    </location>
</feature>
<dbReference type="SUPFAM" id="SSF46589">
    <property type="entry name" value="tRNA-binding arm"/>
    <property type="match status" value="1"/>
</dbReference>
<dbReference type="EMBL" id="BMOY01000002">
    <property type="protein sequence ID" value="GGI96305.1"/>
    <property type="molecule type" value="Genomic_DNA"/>
</dbReference>
<dbReference type="FunFam" id="3.40.50.620:FF:000032">
    <property type="entry name" value="Valine--tRNA ligase"/>
    <property type="match status" value="1"/>
</dbReference>
<evidence type="ECO:0000256" key="4">
    <source>
        <dbReference type="ARBA" id="ARBA00022598"/>
    </source>
</evidence>
<dbReference type="InterPro" id="IPR014729">
    <property type="entry name" value="Rossmann-like_a/b/a_fold"/>
</dbReference>
<evidence type="ECO:0000256" key="8">
    <source>
        <dbReference type="ARBA" id="ARBA00023054"/>
    </source>
</evidence>
<evidence type="ECO:0000259" key="15">
    <source>
        <dbReference type="Pfam" id="PF10458"/>
    </source>
</evidence>
<dbReference type="SUPFAM" id="SSF52374">
    <property type="entry name" value="Nucleotidylyl transferase"/>
    <property type="match status" value="1"/>
</dbReference>
<keyword evidence="3 12" id="KW-0963">Cytoplasm</keyword>
<evidence type="ECO:0000256" key="7">
    <source>
        <dbReference type="ARBA" id="ARBA00022917"/>
    </source>
</evidence>
<evidence type="ECO:0000256" key="9">
    <source>
        <dbReference type="ARBA" id="ARBA00023146"/>
    </source>
</evidence>
<comment type="catalytic activity">
    <reaction evidence="10 12">
        <text>tRNA(Val) + L-valine + ATP = L-valyl-tRNA(Val) + AMP + diphosphate</text>
        <dbReference type="Rhea" id="RHEA:10704"/>
        <dbReference type="Rhea" id="RHEA-COMP:9672"/>
        <dbReference type="Rhea" id="RHEA-COMP:9708"/>
        <dbReference type="ChEBI" id="CHEBI:30616"/>
        <dbReference type="ChEBI" id="CHEBI:33019"/>
        <dbReference type="ChEBI" id="CHEBI:57762"/>
        <dbReference type="ChEBI" id="CHEBI:78442"/>
        <dbReference type="ChEBI" id="CHEBI:78537"/>
        <dbReference type="ChEBI" id="CHEBI:456215"/>
        <dbReference type="EC" id="6.1.1.9"/>
    </reaction>
</comment>
<dbReference type="FunFam" id="1.10.287.380:FF:000001">
    <property type="entry name" value="Valine--tRNA ligase"/>
    <property type="match status" value="1"/>
</dbReference>
<comment type="caution">
    <text evidence="16">The sequence shown here is derived from an EMBL/GenBank/DDBJ whole genome shotgun (WGS) entry which is preliminary data.</text>
</comment>
<dbReference type="CDD" id="cd07962">
    <property type="entry name" value="Anticodon_Ia_Val"/>
    <property type="match status" value="1"/>
</dbReference>
<protein>
    <recommendedName>
        <fullName evidence="12">Valine--tRNA ligase</fullName>
        <ecNumber evidence="12">6.1.1.9</ecNumber>
    </recommendedName>
    <alternativeName>
        <fullName evidence="12">Valyl-tRNA synthetase</fullName>
        <shortName evidence="12">ValRS</shortName>
    </alternativeName>
</protein>
<dbReference type="InterPro" id="IPR019499">
    <property type="entry name" value="Val-tRNA_synth_tRNA-bd"/>
</dbReference>
<name>A0A917K2K4_9BACL</name>
<dbReference type="RefSeq" id="WP_188880658.1">
    <property type="nucleotide sequence ID" value="NZ_BMOY01000002.1"/>
</dbReference>
<evidence type="ECO:0000313" key="17">
    <source>
        <dbReference type="Proteomes" id="UP000637695"/>
    </source>
</evidence>
<dbReference type="PRINTS" id="PR00986">
    <property type="entry name" value="TRNASYNTHVAL"/>
</dbReference>
<dbReference type="Pfam" id="PF00133">
    <property type="entry name" value="tRNA-synt_1"/>
    <property type="match status" value="1"/>
</dbReference>
<dbReference type="PROSITE" id="PS00178">
    <property type="entry name" value="AA_TRNA_LIGASE_I"/>
    <property type="match status" value="1"/>
</dbReference>
<feature type="coiled-coil region" evidence="12">
    <location>
        <begin position="818"/>
        <end position="887"/>
    </location>
</feature>
<dbReference type="InterPro" id="IPR013155">
    <property type="entry name" value="M/V/L/I-tRNA-synth_anticd-bd"/>
</dbReference>
<dbReference type="InterPro" id="IPR002300">
    <property type="entry name" value="aa-tRNA-synth_Ia"/>
</dbReference>
<dbReference type="HAMAP" id="MF_02004">
    <property type="entry name" value="Val_tRNA_synth_type1"/>
    <property type="match status" value="1"/>
</dbReference>
<evidence type="ECO:0000256" key="12">
    <source>
        <dbReference type="HAMAP-Rule" id="MF_02004"/>
    </source>
</evidence>
<dbReference type="InterPro" id="IPR033705">
    <property type="entry name" value="Anticodon_Ia_Val"/>
</dbReference>
<dbReference type="GO" id="GO:0004832">
    <property type="term" value="F:valine-tRNA ligase activity"/>
    <property type="evidence" value="ECO:0007669"/>
    <property type="project" value="UniProtKB-UniRule"/>
</dbReference>
<dbReference type="Gene3D" id="1.10.730.10">
    <property type="entry name" value="Isoleucyl-tRNA Synthetase, Domain 1"/>
    <property type="match status" value="1"/>
</dbReference>
<feature type="domain" description="Aminoacyl-tRNA synthetase class Ia" evidence="13">
    <location>
        <begin position="22"/>
        <end position="569"/>
    </location>
</feature>
<keyword evidence="17" id="KW-1185">Reference proteome</keyword>
<dbReference type="GO" id="GO:0002161">
    <property type="term" value="F:aminoacyl-tRNA deacylase activity"/>
    <property type="evidence" value="ECO:0007669"/>
    <property type="project" value="InterPro"/>
</dbReference>
<comment type="domain">
    <text evidence="12">The C-terminal coiled-coil domain is crucial for aminoacylation activity.</text>
</comment>
<dbReference type="NCBIfam" id="TIGR00422">
    <property type="entry name" value="valS"/>
    <property type="match status" value="1"/>
</dbReference>
<evidence type="ECO:0000259" key="13">
    <source>
        <dbReference type="Pfam" id="PF00133"/>
    </source>
</evidence>